<reference evidence="1" key="1">
    <citation type="submission" date="2021-07" db="EMBL/GenBank/DDBJ databases">
        <title>Neiella marina sp. nov., isolated from the intestinal content of sea cucumber Apostichopus japonicus.</title>
        <authorList>
            <person name="Bai X."/>
        </authorList>
    </citation>
    <scope>NUCLEOTIDE SEQUENCE</scope>
    <source>
        <strain evidence="1">126</strain>
    </source>
</reference>
<dbReference type="RefSeq" id="WP_220102138.1">
    <property type="nucleotide sequence ID" value="NZ_JAHZSS010000001.1"/>
</dbReference>
<protein>
    <submittedName>
        <fullName evidence="1">Type II secretion system GspH family protein</fullName>
    </submittedName>
</protein>
<comment type="caution">
    <text evidence="1">The sequence shown here is derived from an EMBL/GenBank/DDBJ whole genome shotgun (WGS) entry which is preliminary data.</text>
</comment>
<keyword evidence="2" id="KW-1185">Reference proteome</keyword>
<dbReference type="Proteomes" id="UP001166251">
    <property type="component" value="Unassembled WGS sequence"/>
</dbReference>
<gene>
    <name evidence="1" type="ORF">K0504_00240</name>
</gene>
<name>A0ABS7EAT1_9GAMM</name>
<evidence type="ECO:0000313" key="2">
    <source>
        <dbReference type="Proteomes" id="UP001166251"/>
    </source>
</evidence>
<dbReference type="Pfam" id="PF07963">
    <property type="entry name" value="N_methyl"/>
    <property type="match status" value="1"/>
</dbReference>
<dbReference type="EMBL" id="JAHZSS010000001">
    <property type="protein sequence ID" value="MBW8189447.1"/>
    <property type="molecule type" value="Genomic_DNA"/>
</dbReference>
<evidence type="ECO:0000313" key="1">
    <source>
        <dbReference type="EMBL" id="MBW8189447.1"/>
    </source>
</evidence>
<dbReference type="NCBIfam" id="TIGR02532">
    <property type="entry name" value="IV_pilin_GFxxxE"/>
    <property type="match status" value="1"/>
</dbReference>
<dbReference type="InterPro" id="IPR012902">
    <property type="entry name" value="N_methyl_site"/>
</dbReference>
<organism evidence="1 2">
    <name type="scientific">Neiella holothuriorum</name>
    <dbReference type="NCBI Taxonomy" id="2870530"/>
    <lineage>
        <taxon>Bacteria</taxon>
        <taxon>Pseudomonadati</taxon>
        <taxon>Pseudomonadota</taxon>
        <taxon>Gammaproteobacteria</taxon>
        <taxon>Alteromonadales</taxon>
        <taxon>Echinimonadaceae</taxon>
        <taxon>Neiella</taxon>
    </lineage>
</organism>
<sequence length="265" mass="29350">MNMRLQRGFTLMELVVVIVLLGIIAIATSNFVVTGVEIFTRGIDRQHMASTGRFVVERLSREIRNAVPGSVTVRDDLGDCIEFRPIEATFFYLDAPIAPLPAANTAMVATNTNFVFDSDANDYDAIIYPLDRQHVFSGGGQSRAVQVEQDGLTDNGDNSLTLTFASAFQFPEDSPAQRLFLAREVVSFCLVSGQLYRHSSRNGNISPGTNGSLMGRWFDNRSGEAMFNISQSQYSGVSLVQLLLRLNERDEDVVLNHEIHLLQVP</sequence>
<proteinExistence type="predicted"/>
<accession>A0ABS7EAT1</accession>